<sequence length="99" mass="11045">MSKSSKTFWAFMTGAAVGAALGILYAPDKGENTRNKLFYQLQKYRDQLQGLISDLIDGKEIPETMAKSEGKKVVNEAREKAERLLEDVESMMSQIKAKA</sequence>
<dbReference type="Proteomes" id="UP000524404">
    <property type="component" value="Unassembled WGS sequence"/>
</dbReference>
<reference evidence="2 3" key="1">
    <citation type="submission" date="2020-08" db="EMBL/GenBank/DDBJ databases">
        <title>Functional genomics of gut bacteria from endangered species of beetles.</title>
        <authorList>
            <person name="Carlos-Shanley C."/>
        </authorList>
    </citation>
    <scope>NUCLEOTIDE SEQUENCE [LARGE SCALE GENOMIC DNA]</scope>
    <source>
        <strain evidence="2 3">S00070</strain>
    </source>
</reference>
<dbReference type="EMBL" id="JACHKT010000003">
    <property type="protein sequence ID" value="MBB6002072.1"/>
    <property type="molecule type" value="Genomic_DNA"/>
</dbReference>
<evidence type="ECO:0000313" key="2">
    <source>
        <dbReference type="EMBL" id="MBB6002072.1"/>
    </source>
</evidence>
<gene>
    <name evidence="2" type="ORF">HNP25_000721</name>
</gene>
<dbReference type="AlphaFoldDB" id="A0A841EFK0"/>
<dbReference type="InterPro" id="IPR024623">
    <property type="entry name" value="YtxH"/>
</dbReference>
<evidence type="ECO:0000313" key="3">
    <source>
        <dbReference type="Proteomes" id="UP000524404"/>
    </source>
</evidence>
<keyword evidence="3" id="KW-1185">Reference proteome</keyword>
<keyword evidence="1" id="KW-0175">Coiled coil</keyword>
<organism evidence="2 3">
    <name type="scientific">Arcicella rosea</name>
    <dbReference type="NCBI Taxonomy" id="502909"/>
    <lineage>
        <taxon>Bacteria</taxon>
        <taxon>Pseudomonadati</taxon>
        <taxon>Bacteroidota</taxon>
        <taxon>Cytophagia</taxon>
        <taxon>Cytophagales</taxon>
        <taxon>Flectobacillaceae</taxon>
        <taxon>Arcicella</taxon>
    </lineage>
</organism>
<name>A0A841EFK0_9BACT</name>
<evidence type="ECO:0000256" key="1">
    <source>
        <dbReference type="SAM" id="Coils"/>
    </source>
</evidence>
<comment type="caution">
    <text evidence="2">The sequence shown here is derived from an EMBL/GenBank/DDBJ whole genome shotgun (WGS) entry which is preliminary data.</text>
</comment>
<proteinExistence type="predicted"/>
<accession>A0A841EFK0</accession>
<dbReference type="InterPro" id="IPR052928">
    <property type="entry name" value="Desiccation-related_membrane"/>
</dbReference>
<protein>
    <submittedName>
        <fullName evidence="2">Gas vesicle protein</fullName>
    </submittedName>
</protein>
<dbReference type="PANTHER" id="PTHR35792">
    <property type="entry name" value="GENERAL STRESS PROTEIN"/>
    <property type="match status" value="1"/>
</dbReference>
<dbReference type="PANTHER" id="PTHR35792:SF2">
    <property type="entry name" value="GENERAL STRESS PROTEIN"/>
    <property type="match status" value="1"/>
</dbReference>
<feature type="coiled-coil region" evidence="1">
    <location>
        <begin position="67"/>
        <end position="98"/>
    </location>
</feature>
<dbReference type="RefSeq" id="WP_184130374.1">
    <property type="nucleotide sequence ID" value="NZ_JACHKT010000003.1"/>
</dbReference>
<dbReference type="Pfam" id="PF12732">
    <property type="entry name" value="YtxH"/>
    <property type="match status" value="1"/>
</dbReference>